<dbReference type="OrthoDB" id="9148869at2"/>
<name>A0A4Z0M6M5_9GAMM</name>
<dbReference type="Gene3D" id="3.30.450.40">
    <property type="match status" value="2"/>
</dbReference>
<evidence type="ECO:0000313" key="2">
    <source>
        <dbReference type="EMBL" id="TGD75060.1"/>
    </source>
</evidence>
<keyword evidence="3" id="KW-1185">Reference proteome</keyword>
<dbReference type="Proteomes" id="UP000298050">
    <property type="component" value="Unassembled WGS sequence"/>
</dbReference>
<sequence>MHPFVRVVEIWVPDASGEHLKWHAGTYGPLAEFADHSRDITFAPGIGLPGQAWREARPIIMKDLSDGAFLRADAAQSAGLTSGVAMPIFQGRDLRAVLVFLCGDHGRGDGAIEVWKDDGLSGQSLVDGYYGKLARFERQSRNIKFPLGRGLPGMVWKSATPMIADVANTNAFLRSQAALEAGISIGIGIPLNSDHNIDDIGYVVTFLSVHATPIARGFEIWNVTDTGDGLCFSSGIEDSVHRILADEPDRRLARGEGIAGKVLETGLPWLEPSAQGHAGSDPEDDLAQLAIPVYYLNELRSVVSFRY</sequence>
<dbReference type="InterPro" id="IPR029016">
    <property type="entry name" value="GAF-like_dom_sf"/>
</dbReference>
<organism evidence="2 3">
    <name type="scientific">Mangrovimicrobium sediminis</name>
    <dbReference type="NCBI Taxonomy" id="2562682"/>
    <lineage>
        <taxon>Bacteria</taxon>
        <taxon>Pseudomonadati</taxon>
        <taxon>Pseudomonadota</taxon>
        <taxon>Gammaproteobacteria</taxon>
        <taxon>Cellvibrionales</taxon>
        <taxon>Halieaceae</taxon>
        <taxon>Mangrovimicrobium</taxon>
    </lineage>
</organism>
<reference evidence="2 3" key="1">
    <citation type="submission" date="2019-04" db="EMBL/GenBank/DDBJ databases">
        <title>Taxonomy of novel Haliea sp. from mangrove soil of West Coast of India.</title>
        <authorList>
            <person name="Verma A."/>
            <person name="Kumar P."/>
            <person name="Krishnamurthi S."/>
        </authorList>
    </citation>
    <scope>NUCLEOTIDE SEQUENCE [LARGE SCALE GENOMIC DNA]</scope>
    <source>
        <strain evidence="2 3">SAOS-164</strain>
    </source>
</reference>
<dbReference type="SUPFAM" id="SSF55781">
    <property type="entry name" value="GAF domain-like"/>
    <property type="match status" value="1"/>
</dbReference>
<dbReference type="InterPro" id="IPR003018">
    <property type="entry name" value="GAF"/>
</dbReference>
<comment type="caution">
    <text evidence="2">The sequence shown here is derived from an EMBL/GenBank/DDBJ whole genome shotgun (WGS) entry which is preliminary data.</text>
</comment>
<dbReference type="RefSeq" id="WP_135441201.1">
    <property type="nucleotide sequence ID" value="NZ_SRLE01000004.1"/>
</dbReference>
<dbReference type="AlphaFoldDB" id="A0A4Z0M6M5"/>
<evidence type="ECO:0000259" key="1">
    <source>
        <dbReference type="Pfam" id="PF13185"/>
    </source>
</evidence>
<proteinExistence type="predicted"/>
<dbReference type="EMBL" id="SRLE01000004">
    <property type="protein sequence ID" value="TGD75060.1"/>
    <property type="molecule type" value="Genomic_DNA"/>
</dbReference>
<protein>
    <submittedName>
        <fullName evidence="2">GAF domain-containing protein</fullName>
    </submittedName>
</protein>
<gene>
    <name evidence="2" type="ORF">E4634_03350</name>
</gene>
<dbReference type="Pfam" id="PF13185">
    <property type="entry name" value="GAF_2"/>
    <property type="match status" value="1"/>
</dbReference>
<feature type="domain" description="GAF" evidence="1">
    <location>
        <begin position="27"/>
        <end position="102"/>
    </location>
</feature>
<accession>A0A4Z0M6M5</accession>
<evidence type="ECO:0000313" key="3">
    <source>
        <dbReference type="Proteomes" id="UP000298050"/>
    </source>
</evidence>